<proteinExistence type="predicted"/>
<dbReference type="EMBL" id="LQRA01000070">
    <property type="protein sequence ID" value="KZE75847.1"/>
    <property type="molecule type" value="Genomic_DNA"/>
</dbReference>
<keyword evidence="2" id="KW-1185">Reference proteome</keyword>
<dbReference type="Proteomes" id="UP000076563">
    <property type="component" value="Unassembled WGS sequence"/>
</dbReference>
<reference evidence="2" key="1">
    <citation type="submission" date="2016-01" db="EMBL/GenBank/DDBJ databases">
        <title>Draft genome of Chromobacterium sp. F49.</title>
        <authorList>
            <person name="Hong K.W."/>
        </authorList>
    </citation>
    <scope>NUCLEOTIDE SEQUENCE [LARGE SCALE GENOMIC DNA]</scope>
    <source>
        <strain evidence="2">M63</strain>
    </source>
</reference>
<evidence type="ECO:0008006" key="3">
    <source>
        <dbReference type="Google" id="ProtNLM"/>
    </source>
</evidence>
<evidence type="ECO:0000313" key="2">
    <source>
        <dbReference type="Proteomes" id="UP000076563"/>
    </source>
</evidence>
<evidence type="ECO:0000313" key="1">
    <source>
        <dbReference type="EMBL" id="KZE75847.1"/>
    </source>
</evidence>
<dbReference type="OrthoDB" id="2655127at2"/>
<protein>
    <recommendedName>
        <fullName evidence="3">DUF4878 domain-containing protein</fullName>
    </recommendedName>
</protein>
<accession>A0A163W4P0</accession>
<dbReference type="RefSeq" id="WP_063184635.1">
    <property type="nucleotide sequence ID" value="NZ_LQRA01000070.1"/>
</dbReference>
<comment type="caution">
    <text evidence="1">The sequence shown here is derived from an EMBL/GenBank/DDBJ whole genome shotgun (WGS) entry which is preliminary data.</text>
</comment>
<name>A0A163W4P0_9BACL</name>
<organism evidence="1 2">
    <name type="scientific">Paenibacillus elgii</name>
    <dbReference type="NCBI Taxonomy" id="189691"/>
    <lineage>
        <taxon>Bacteria</taxon>
        <taxon>Bacillati</taxon>
        <taxon>Bacillota</taxon>
        <taxon>Bacilli</taxon>
        <taxon>Bacillales</taxon>
        <taxon>Paenibacillaceae</taxon>
        <taxon>Paenibacillus</taxon>
    </lineage>
</organism>
<gene>
    <name evidence="1" type="ORF">AV654_25620</name>
</gene>
<sequence>MKKFYLIFALLLVLGGIFYTYEHFKSDPNSENNKDAYQALKDFYNAYIIGVNEAAKYVSGTNAGQLVNYRFYYGDIKSFKVEKITNVDESRKKGIVSVETVKKTGEHATYTDTIIMIQDNGKWLVEKYSSTSYNDWPKLP</sequence>
<dbReference type="AlphaFoldDB" id="A0A163W4P0"/>